<name>A0A1L3J2V3_9FLAO</name>
<feature type="domain" description="Response regulatory" evidence="3">
    <location>
        <begin position="5"/>
        <end position="119"/>
    </location>
</feature>
<dbReference type="SMART" id="SM00448">
    <property type="entry name" value="REC"/>
    <property type="match status" value="1"/>
</dbReference>
<dbReference type="STRING" id="1913577.LPB144_03135"/>
<organism evidence="4 5">
    <name type="scientific">Christiangramia salexigens</name>
    <dbReference type="NCBI Taxonomy" id="1913577"/>
    <lineage>
        <taxon>Bacteria</taxon>
        <taxon>Pseudomonadati</taxon>
        <taxon>Bacteroidota</taxon>
        <taxon>Flavobacteriia</taxon>
        <taxon>Flavobacteriales</taxon>
        <taxon>Flavobacteriaceae</taxon>
        <taxon>Christiangramia</taxon>
    </lineage>
</organism>
<gene>
    <name evidence="4" type="ORF">LPB144_03135</name>
</gene>
<evidence type="ECO:0000313" key="5">
    <source>
        <dbReference type="Proteomes" id="UP000182510"/>
    </source>
</evidence>
<keyword evidence="1 2" id="KW-0597">Phosphoprotein</keyword>
<protein>
    <submittedName>
        <fullName evidence="4">Two-component system response regulator</fullName>
    </submittedName>
</protein>
<evidence type="ECO:0000313" key="4">
    <source>
        <dbReference type="EMBL" id="APG59462.1"/>
    </source>
</evidence>
<dbReference type="SUPFAM" id="SSF52172">
    <property type="entry name" value="CheY-like"/>
    <property type="match status" value="1"/>
</dbReference>
<dbReference type="InterPro" id="IPR017850">
    <property type="entry name" value="Alkaline_phosphatase_core_sf"/>
</dbReference>
<evidence type="ECO:0000256" key="1">
    <source>
        <dbReference type="ARBA" id="ARBA00022553"/>
    </source>
</evidence>
<sequence>MNNIKILWVDDEIDLLKPHIIFLESRNYKVETCKSGTEALERIEDENFDIVFLDENMPGLTGLETLTEIKEKRETLPIVMITKSEEEYIMEEAIGSKIADYLIKPVNPNQILLSIKKNLDHSRLISEKTTSNYQQEFRKIAMEMSQVNSWEEWAELYQKLVYWEIQLEDIEDSGMFEILESQKLEANNQFFKFISKNYESWFQKDGDAPVMSHTLFKKKVIPELKDDQPTLMIVVDNLRYDQWKSLEPIINTYYKKEKETPYYSILPTATQYARNAIFSGLMPSEMEKLFPKYWKNDTEEGGKNLFEAEFLREQLKRLGKNLKFEYHKISSLKAGKKLVDNFKTQKSNDLTVVVYNFVDMLSHSKTEMEVIKELASNDKSYRSLTQSWFKNSPLLEIIQKAQQSGFKLIITTDHGTINVKNPSKVIGDKNTSLNLRYKTGKSLTYEKKEVFAIEEPKSIYLPTLNMSSSYIFAKEDFFFAYPNNYNHYVSYYRNTYQHGGISLEEVVIPFVVLNPK</sequence>
<evidence type="ECO:0000256" key="2">
    <source>
        <dbReference type="PROSITE-ProRule" id="PRU00169"/>
    </source>
</evidence>
<dbReference type="InterPro" id="IPR011006">
    <property type="entry name" value="CheY-like_superfamily"/>
</dbReference>
<dbReference type="RefSeq" id="WP_072552117.1">
    <property type="nucleotide sequence ID" value="NZ_CP018153.1"/>
</dbReference>
<dbReference type="SUPFAM" id="SSF53649">
    <property type="entry name" value="Alkaline phosphatase-like"/>
    <property type="match status" value="1"/>
</dbReference>
<dbReference type="GO" id="GO:0000160">
    <property type="term" value="P:phosphorelay signal transduction system"/>
    <property type="evidence" value="ECO:0007669"/>
    <property type="project" value="InterPro"/>
</dbReference>
<dbReference type="PANTHER" id="PTHR44591">
    <property type="entry name" value="STRESS RESPONSE REGULATOR PROTEIN 1"/>
    <property type="match status" value="1"/>
</dbReference>
<dbReference type="InterPro" id="IPR001789">
    <property type="entry name" value="Sig_transdc_resp-reg_receiver"/>
</dbReference>
<dbReference type="Proteomes" id="UP000182510">
    <property type="component" value="Chromosome"/>
</dbReference>
<dbReference type="Gene3D" id="3.40.50.2300">
    <property type="match status" value="1"/>
</dbReference>
<keyword evidence="5" id="KW-1185">Reference proteome</keyword>
<dbReference type="Gene3D" id="3.40.720.10">
    <property type="entry name" value="Alkaline Phosphatase, subunit A"/>
    <property type="match status" value="1"/>
</dbReference>
<dbReference type="EMBL" id="CP018153">
    <property type="protein sequence ID" value="APG59462.1"/>
    <property type="molecule type" value="Genomic_DNA"/>
</dbReference>
<reference evidence="4 5" key="1">
    <citation type="submission" date="2016-11" db="EMBL/GenBank/DDBJ databases">
        <title>Gramella sp. LPB0144 isolated from marine environment.</title>
        <authorList>
            <person name="Kim E."/>
            <person name="Yi H."/>
        </authorList>
    </citation>
    <scope>NUCLEOTIDE SEQUENCE [LARGE SCALE GENOMIC DNA]</scope>
    <source>
        <strain evidence="4 5">LPB0144</strain>
    </source>
</reference>
<dbReference type="InterPro" id="IPR050595">
    <property type="entry name" value="Bact_response_regulator"/>
</dbReference>
<dbReference type="OrthoDB" id="9813025at2"/>
<proteinExistence type="predicted"/>
<feature type="modified residue" description="4-aspartylphosphate" evidence="2">
    <location>
        <position position="54"/>
    </location>
</feature>
<accession>A0A1L3J2V3</accession>
<dbReference type="CDD" id="cd00156">
    <property type="entry name" value="REC"/>
    <property type="match status" value="1"/>
</dbReference>
<dbReference type="PANTHER" id="PTHR44591:SF3">
    <property type="entry name" value="RESPONSE REGULATORY DOMAIN-CONTAINING PROTEIN"/>
    <property type="match status" value="1"/>
</dbReference>
<dbReference type="Pfam" id="PF00072">
    <property type="entry name" value="Response_reg"/>
    <property type="match status" value="1"/>
</dbReference>
<evidence type="ECO:0000259" key="3">
    <source>
        <dbReference type="PROSITE" id="PS50110"/>
    </source>
</evidence>
<dbReference type="AlphaFoldDB" id="A0A1L3J2V3"/>
<dbReference type="KEGG" id="grl:LPB144_03135"/>
<dbReference type="PROSITE" id="PS50110">
    <property type="entry name" value="RESPONSE_REGULATORY"/>
    <property type="match status" value="1"/>
</dbReference>
<dbReference type="Pfam" id="PF08665">
    <property type="entry name" value="PglZ"/>
    <property type="match status" value="1"/>
</dbReference>